<keyword evidence="5" id="KW-0812">Transmembrane</keyword>
<dbReference type="Pfam" id="PF01764">
    <property type="entry name" value="Lipase_3"/>
    <property type="match status" value="1"/>
</dbReference>
<sequence>MPSSDERLSENQAVIVVTPQEFETETISSMTRESVSTVTDGLTFALNTAKVMTEFGFATAKFATTTSINVAKTVVDTVGANTGLDATGITPIISGTLSIADKISIAGIGVGEFFTNISLQAASKSIYGIGNVFGNTEMNIAIQEFAGLVRREFERELDYEPDVLDEIALTESASSTAIATRNKKSLREIGTLEIIKSLTAWICLQRMVIEHNNARRIASCGESLLPLISQSSRQHYAEENLVGVDTTGPIIEELESDHDIVIDQDSRSINTSLLLGHVGTDSIITQKFDILTTNRLFQNIRRYARFATGSYGKMAISVLAPASITFQDQLQDARNRRSSESAGNGHAFFSAYTARPLPTIFHTTDHNQKATENHLLQNVSSSVPRFLPENTTHYQPTFYLILDHPNKSVVLALRGTLSFHDLLVDLSCEYSEVQINSREYLVHQGIQNAAERVTLPAEKWLAAVASQTQAPSQSDLPNIFKTDPTPPYIFEAVVTALEAHPGYSLITTGHSLGAGLAALVALNWGDSQTGLVKADSGLPLNTRIHCFAYGTPAIVAEIIPPTPTEPKRTTTYATAFDSLVTNIVLGDDFIPNISLGSVRDLFNVVVRMHSEDNLASGLIAKYVARKASMGIIHDNEVSLELSDTIHSKCLTSEKLYPIGRTFWLQKGVDGTKNDVREVFTPVNGMFGNVVFGKDMMGDHVPTLYEDIIRSL</sequence>
<protein>
    <recommendedName>
        <fullName evidence="14">sn-1-specific diacylglycerol lipase</fullName>
        <ecNumber evidence="14">3.1.1.116</ecNumber>
    </recommendedName>
</protein>
<evidence type="ECO:0000256" key="10">
    <source>
        <dbReference type="ARBA" id="ARBA00022989"/>
    </source>
</evidence>
<evidence type="ECO:0000256" key="14">
    <source>
        <dbReference type="ARBA" id="ARBA00026104"/>
    </source>
</evidence>
<proteinExistence type="predicted"/>
<dbReference type="PANTHER" id="PTHR45792:SF8">
    <property type="entry name" value="DIACYLGLYCEROL LIPASE-ALPHA"/>
    <property type="match status" value="1"/>
</dbReference>
<dbReference type="EC" id="3.1.1.116" evidence="14"/>
<dbReference type="GO" id="GO:0046872">
    <property type="term" value="F:metal ion binding"/>
    <property type="evidence" value="ECO:0007669"/>
    <property type="project" value="UniProtKB-KW"/>
</dbReference>
<dbReference type="AlphaFoldDB" id="A0AAD5SUF9"/>
<keyword evidence="17" id="KW-1185">Reference proteome</keyword>
<dbReference type="GO" id="GO:0046340">
    <property type="term" value="P:diacylglycerol catabolic process"/>
    <property type="evidence" value="ECO:0007669"/>
    <property type="project" value="TreeGrafter"/>
</dbReference>
<evidence type="ECO:0000256" key="8">
    <source>
        <dbReference type="ARBA" id="ARBA00022837"/>
    </source>
</evidence>
<keyword evidence="3" id="KW-1003">Cell membrane</keyword>
<keyword evidence="9" id="KW-0442">Lipid degradation</keyword>
<comment type="cofactor">
    <cofactor evidence="1">
        <name>Ca(2+)</name>
        <dbReference type="ChEBI" id="CHEBI:29108"/>
    </cofactor>
</comment>
<keyword evidence="7" id="KW-0378">Hydrolase</keyword>
<keyword evidence="8" id="KW-0106">Calcium</keyword>
<evidence type="ECO:0000256" key="7">
    <source>
        <dbReference type="ARBA" id="ARBA00022801"/>
    </source>
</evidence>
<organism evidence="16 17">
    <name type="scientific">Physocladia obscura</name>
    <dbReference type="NCBI Taxonomy" id="109957"/>
    <lineage>
        <taxon>Eukaryota</taxon>
        <taxon>Fungi</taxon>
        <taxon>Fungi incertae sedis</taxon>
        <taxon>Chytridiomycota</taxon>
        <taxon>Chytridiomycota incertae sedis</taxon>
        <taxon>Chytridiomycetes</taxon>
        <taxon>Chytridiales</taxon>
        <taxon>Chytriomycetaceae</taxon>
        <taxon>Physocladia</taxon>
    </lineage>
</organism>
<feature type="domain" description="Fungal lipase-type" evidence="15">
    <location>
        <begin position="410"/>
        <end position="594"/>
    </location>
</feature>
<keyword evidence="11" id="KW-0443">Lipid metabolism</keyword>
<evidence type="ECO:0000256" key="9">
    <source>
        <dbReference type="ARBA" id="ARBA00022963"/>
    </source>
</evidence>
<keyword evidence="4" id="KW-0597">Phosphoprotein</keyword>
<dbReference type="GO" id="GO:0019369">
    <property type="term" value="P:arachidonate metabolic process"/>
    <property type="evidence" value="ECO:0007669"/>
    <property type="project" value="TreeGrafter"/>
</dbReference>
<dbReference type="GO" id="GO:0016298">
    <property type="term" value="F:lipase activity"/>
    <property type="evidence" value="ECO:0007669"/>
    <property type="project" value="TreeGrafter"/>
</dbReference>
<evidence type="ECO:0000256" key="3">
    <source>
        <dbReference type="ARBA" id="ARBA00022475"/>
    </source>
</evidence>
<comment type="catalytic activity">
    <reaction evidence="13">
        <text>a 1,2-diacyl-sn-glycerol + H2O = a 2-acylglycerol + a fatty acid + H(+)</text>
        <dbReference type="Rhea" id="RHEA:33275"/>
        <dbReference type="ChEBI" id="CHEBI:15377"/>
        <dbReference type="ChEBI" id="CHEBI:15378"/>
        <dbReference type="ChEBI" id="CHEBI:17389"/>
        <dbReference type="ChEBI" id="CHEBI:17815"/>
        <dbReference type="ChEBI" id="CHEBI:28868"/>
        <dbReference type="EC" id="3.1.1.116"/>
    </reaction>
    <physiologicalReaction direction="left-to-right" evidence="13">
        <dbReference type="Rhea" id="RHEA:33276"/>
    </physiologicalReaction>
</comment>
<evidence type="ECO:0000256" key="11">
    <source>
        <dbReference type="ARBA" id="ARBA00023098"/>
    </source>
</evidence>
<evidence type="ECO:0000256" key="2">
    <source>
        <dbReference type="ARBA" id="ARBA00004651"/>
    </source>
</evidence>
<gene>
    <name evidence="16" type="ORF">HK100_003329</name>
</gene>
<keyword evidence="12" id="KW-0472">Membrane</keyword>
<keyword evidence="10" id="KW-1133">Transmembrane helix</keyword>
<dbReference type="EMBL" id="JADGJH010001821">
    <property type="protein sequence ID" value="KAJ3109233.1"/>
    <property type="molecule type" value="Genomic_DNA"/>
</dbReference>
<dbReference type="InterPro" id="IPR002921">
    <property type="entry name" value="Fungal_lipase-type"/>
</dbReference>
<name>A0AAD5SUF9_9FUNG</name>
<dbReference type="GO" id="GO:0005886">
    <property type="term" value="C:plasma membrane"/>
    <property type="evidence" value="ECO:0007669"/>
    <property type="project" value="UniProtKB-SubCell"/>
</dbReference>
<dbReference type="SUPFAM" id="SSF53474">
    <property type="entry name" value="alpha/beta-Hydrolases"/>
    <property type="match status" value="1"/>
</dbReference>
<dbReference type="InterPro" id="IPR052214">
    <property type="entry name" value="DAG_Lipase-Related"/>
</dbReference>
<evidence type="ECO:0000313" key="16">
    <source>
        <dbReference type="EMBL" id="KAJ3109233.1"/>
    </source>
</evidence>
<evidence type="ECO:0000256" key="13">
    <source>
        <dbReference type="ARBA" id="ARBA00024531"/>
    </source>
</evidence>
<evidence type="ECO:0000313" key="17">
    <source>
        <dbReference type="Proteomes" id="UP001211907"/>
    </source>
</evidence>
<dbReference type="PANTHER" id="PTHR45792">
    <property type="entry name" value="DIACYLGLYCEROL LIPASE HOMOLOG-RELATED"/>
    <property type="match status" value="1"/>
</dbReference>
<keyword evidence="6" id="KW-0479">Metal-binding</keyword>
<dbReference type="CDD" id="cd00519">
    <property type="entry name" value="Lipase_3"/>
    <property type="match status" value="1"/>
</dbReference>
<accession>A0AAD5SUF9</accession>
<dbReference type="Proteomes" id="UP001211907">
    <property type="component" value="Unassembled WGS sequence"/>
</dbReference>
<comment type="subcellular location">
    <subcellularLocation>
        <location evidence="2">Cell membrane</location>
        <topology evidence="2">Multi-pass membrane protein</topology>
    </subcellularLocation>
</comment>
<dbReference type="Gene3D" id="3.40.50.1820">
    <property type="entry name" value="alpha/beta hydrolase"/>
    <property type="match status" value="1"/>
</dbReference>
<comment type="caution">
    <text evidence="16">The sequence shown here is derived from an EMBL/GenBank/DDBJ whole genome shotgun (WGS) entry which is preliminary data.</text>
</comment>
<evidence type="ECO:0000259" key="15">
    <source>
        <dbReference type="Pfam" id="PF01764"/>
    </source>
</evidence>
<evidence type="ECO:0000256" key="4">
    <source>
        <dbReference type="ARBA" id="ARBA00022553"/>
    </source>
</evidence>
<reference evidence="16" key="1">
    <citation type="submission" date="2020-05" db="EMBL/GenBank/DDBJ databases">
        <title>Phylogenomic resolution of chytrid fungi.</title>
        <authorList>
            <person name="Stajich J.E."/>
            <person name="Amses K."/>
            <person name="Simmons R."/>
            <person name="Seto K."/>
            <person name="Myers J."/>
            <person name="Bonds A."/>
            <person name="Quandt C.A."/>
            <person name="Barry K."/>
            <person name="Liu P."/>
            <person name="Grigoriev I."/>
            <person name="Longcore J.E."/>
            <person name="James T.Y."/>
        </authorList>
    </citation>
    <scope>NUCLEOTIDE SEQUENCE</scope>
    <source>
        <strain evidence="16">JEL0513</strain>
    </source>
</reference>
<evidence type="ECO:0000256" key="1">
    <source>
        <dbReference type="ARBA" id="ARBA00001913"/>
    </source>
</evidence>
<evidence type="ECO:0000256" key="5">
    <source>
        <dbReference type="ARBA" id="ARBA00022692"/>
    </source>
</evidence>
<evidence type="ECO:0000256" key="6">
    <source>
        <dbReference type="ARBA" id="ARBA00022723"/>
    </source>
</evidence>
<dbReference type="InterPro" id="IPR029058">
    <property type="entry name" value="AB_hydrolase_fold"/>
</dbReference>
<evidence type="ECO:0000256" key="12">
    <source>
        <dbReference type="ARBA" id="ARBA00023136"/>
    </source>
</evidence>